<proteinExistence type="predicted"/>
<evidence type="ECO:0000313" key="3">
    <source>
        <dbReference type="Proteomes" id="UP000433876"/>
    </source>
</evidence>
<gene>
    <name evidence="2" type="ORF">SMACR_09287</name>
</gene>
<reference evidence="2 3" key="1">
    <citation type="submission" date="2017-07" db="EMBL/GenBank/DDBJ databases">
        <title>Genome sequence of the Sordaria macrospora wild type strain R19027.</title>
        <authorList>
            <person name="Nowrousian M."/>
            <person name="Teichert I."/>
            <person name="Kueck U."/>
        </authorList>
    </citation>
    <scope>NUCLEOTIDE SEQUENCE [LARGE SCALE GENOMIC DNA]</scope>
    <source>
        <strain evidence="2 3">R19027</strain>
        <tissue evidence="2">Mycelium</tissue>
    </source>
</reference>
<dbReference type="EMBL" id="NMPR01000199">
    <property type="protein sequence ID" value="KAA8628200.1"/>
    <property type="molecule type" value="Genomic_DNA"/>
</dbReference>
<evidence type="ECO:0000256" key="1">
    <source>
        <dbReference type="SAM" id="MobiDB-lite"/>
    </source>
</evidence>
<dbReference type="OMA" id="MRCADAY"/>
<accession>A0A8S8ZGD6</accession>
<feature type="region of interest" description="Disordered" evidence="1">
    <location>
        <begin position="60"/>
        <end position="80"/>
    </location>
</feature>
<sequence length="262" mass="28884">MDQPGILPWNIFSGSEYNVHGQFCSEVERQPASSRSWIVDTKGNQIPLLKKVKAAKPASSLDLDSSSSINKRTPPTTPDTYRDYRVSLQWKPSSSSSCPMRCADAYRAIADSPLILLPGGSPDSGGTPLALQNQQCYSESQWPKHGDVNEVSVKEAAKAACNGKYITRMPQKMGKDSEAWEDVHTWRRSGMPLKMRVEWKEGCVLAAGGVAEQEPRRPLGEKGVDGKDGCYELFYNNWRNCNNGGVGGFRQVGCLVYSFSPK</sequence>
<evidence type="ECO:0000313" key="2">
    <source>
        <dbReference type="EMBL" id="KAA8628200.1"/>
    </source>
</evidence>
<protein>
    <submittedName>
        <fullName evidence="2">Uncharacterized protein</fullName>
    </submittedName>
</protein>
<organism evidence="2 3">
    <name type="scientific">Sordaria macrospora</name>
    <dbReference type="NCBI Taxonomy" id="5147"/>
    <lineage>
        <taxon>Eukaryota</taxon>
        <taxon>Fungi</taxon>
        <taxon>Dikarya</taxon>
        <taxon>Ascomycota</taxon>
        <taxon>Pezizomycotina</taxon>
        <taxon>Sordariomycetes</taxon>
        <taxon>Sordariomycetidae</taxon>
        <taxon>Sordariales</taxon>
        <taxon>Sordariaceae</taxon>
        <taxon>Sordaria</taxon>
    </lineage>
</organism>
<name>A0A8S8ZGD6_SORMA</name>
<feature type="compositionally biased region" description="Low complexity" evidence="1">
    <location>
        <begin position="60"/>
        <end position="74"/>
    </location>
</feature>
<dbReference type="VEuPathDB" id="FungiDB:SMAC_09287"/>
<comment type="caution">
    <text evidence="2">The sequence shown here is derived from an EMBL/GenBank/DDBJ whole genome shotgun (WGS) entry which is preliminary data.</text>
</comment>
<dbReference type="Proteomes" id="UP000433876">
    <property type="component" value="Unassembled WGS sequence"/>
</dbReference>
<dbReference type="AlphaFoldDB" id="A0A8S8ZGD6"/>